<feature type="region of interest" description="Disordered" evidence="5">
    <location>
        <begin position="1292"/>
        <end position="1325"/>
    </location>
</feature>
<evidence type="ECO:0000259" key="6">
    <source>
        <dbReference type="SMART" id="SM00382"/>
    </source>
</evidence>
<dbReference type="OrthoDB" id="39734at2759"/>
<dbReference type="GO" id="GO:0016887">
    <property type="term" value="F:ATP hydrolysis activity"/>
    <property type="evidence" value="ECO:0007669"/>
    <property type="project" value="InterPro"/>
</dbReference>
<keyword evidence="2" id="KW-0547">Nucleotide-binding</keyword>
<feature type="compositionally biased region" description="Low complexity" evidence="5">
    <location>
        <begin position="90"/>
        <end position="101"/>
    </location>
</feature>
<dbReference type="InterPro" id="IPR051701">
    <property type="entry name" value="Mito_OM_Translocase_MSP1"/>
</dbReference>
<comment type="subcellular location">
    <subcellularLocation>
        <location evidence="1">Mitochondrion</location>
    </subcellularLocation>
</comment>
<dbReference type="Proteomes" id="UP000481861">
    <property type="component" value="Unassembled WGS sequence"/>
</dbReference>
<evidence type="ECO:0000256" key="1">
    <source>
        <dbReference type="ARBA" id="ARBA00004173"/>
    </source>
</evidence>
<dbReference type="InterPro" id="IPR003960">
    <property type="entry name" value="ATPase_AAA_CS"/>
</dbReference>
<comment type="caution">
    <text evidence="7">The sequence shown here is derived from an EMBL/GenBank/DDBJ whole genome shotgun (WGS) entry which is preliminary data.</text>
</comment>
<evidence type="ECO:0000256" key="2">
    <source>
        <dbReference type="ARBA" id="ARBA00022741"/>
    </source>
</evidence>
<name>A0A7C8I1A9_9PLEO</name>
<dbReference type="InterPro" id="IPR003959">
    <property type="entry name" value="ATPase_AAA_core"/>
</dbReference>
<evidence type="ECO:0000313" key="7">
    <source>
        <dbReference type="EMBL" id="KAF2865312.1"/>
    </source>
</evidence>
<evidence type="ECO:0000256" key="4">
    <source>
        <dbReference type="ARBA" id="ARBA00023128"/>
    </source>
</evidence>
<dbReference type="EMBL" id="JAADJZ010000034">
    <property type="protein sequence ID" value="KAF2865312.1"/>
    <property type="molecule type" value="Genomic_DNA"/>
</dbReference>
<dbReference type="Gene3D" id="1.10.8.60">
    <property type="match status" value="1"/>
</dbReference>
<dbReference type="SMART" id="SM00382">
    <property type="entry name" value="AAA"/>
    <property type="match status" value="1"/>
</dbReference>
<gene>
    <name evidence="7" type="ORF">BDV95DRAFT_599783</name>
</gene>
<dbReference type="Pfam" id="PF24581">
    <property type="entry name" value="DUF7608"/>
    <property type="match status" value="1"/>
</dbReference>
<accession>A0A7C8I1A9</accession>
<dbReference type="PANTHER" id="PTHR45644:SF56">
    <property type="entry name" value="AAA ATPASE, PUTATIVE (AFU_ORTHOLOGUE AFUA_2G12920)-RELATED"/>
    <property type="match status" value="1"/>
</dbReference>
<protein>
    <recommendedName>
        <fullName evidence="6">AAA+ ATPase domain-containing protein</fullName>
    </recommendedName>
</protein>
<feature type="region of interest" description="Disordered" evidence="5">
    <location>
        <begin position="809"/>
        <end position="833"/>
    </location>
</feature>
<dbReference type="Gene3D" id="3.40.50.300">
    <property type="entry name" value="P-loop containing nucleotide triphosphate hydrolases"/>
    <property type="match status" value="1"/>
</dbReference>
<feature type="region of interest" description="Disordered" evidence="5">
    <location>
        <begin position="248"/>
        <end position="269"/>
    </location>
</feature>
<dbReference type="GO" id="GO:0005741">
    <property type="term" value="C:mitochondrial outer membrane"/>
    <property type="evidence" value="ECO:0007669"/>
    <property type="project" value="TreeGrafter"/>
</dbReference>
<dbReference type="GO" id="GO:0005524">
    <property type="term" value="F:ATP binding"/>
    <property type="evidence" value="ECO:0007669"/>
    <property type="project" value="UniProtKB-KW"/>
</dbReference>
<dbReference type="Pfam" id="PF00004">
    <property type="entry name" value="AAA"/>
    <property type="match status" value="1"/>
</dbReference>
<keyword evidence="3" id="KW-0067">ATP-binding</keyword>
<dbReference type="PANTHER" id="PTHR45644">
    <property type="entry name" value="AAA ATPASE, PUTATIVE (AFU_ORTHOLOGUE AFUA_2G12920)-RELATED-RELATED"/>
    <property type="match status" value="1"/>
</dbReference>
<evidence type="ECO:0000313" key="8">
    <source>
        <dbReference type="Proteomes" id="UP000481861"/>
    </source>
</evidence>
<dbReference type="InterPro" id="IPR027417">
    <property type="entry name" value="P-loop_NTPase"/>
</dbReference>
<dbReference type="InterPro" id="IPR056027">
    <property type="entry name" value="DUF7608"/>
</dbReference>
<feature type="domain" description="AAA+ ATPase" evidence="6">
    <location>
        <begin position="890"/>
        <end position="1025"/>
    </location>
</feature>
<evidence type="ECO:0000256" key="3">
    <source>
        <dbReference type="ARBA" id="ARBA00022840"/>
    </source>
</evidence>
<evidence type="ECO:0000256" key="5">
    <source>
        <dbReference type="SAM" id="MobiDB-lite"/>
    </source>
</evidence>
<feature type="compositionally biased region" description="Basic and acidic residues" evidence="5">
    <location>
        <begin position="809"/>
        <end position="828"/>
    </location>
</feature>
<feature type="region of interest" description="Disordered" evidence="5">
    <location>
        <begin position="64"/>
        <end position="132"/>
    </location>
</feature>
<dbReference type="InterPro" id="IPR003593">
    <property type="entry name" value="AAA+_ATPase"/>
</dbReference>
<keyword evidence="8" id="KW-1185">Reference proteome</keyword>
<reference evidence="7 8" key="1">
    <citation type="submission" date="2020-01" db="EMBL/GenBank/DDBJ databases">
        <authorList>
            <consortium name="DOE Joint Genome Institute"/>
            <person name="Haridas S."/>
            <person name="Albert R."/>
            <person name="Binder M."/>
            <person name="Bloem J."/>
            <person name="Labutti K."/>
            <person name="Salamov A."/>
            <person name="Andreopoulos B."/>
            <person name="Baker S.E."/>
            <person name="Barry K."/>
            <person name="Bills G."/>
            <person name="Bluhm B.H."/>
            <person name="Cannon C."/>
            <person name="Castanera R."/>
            <person name="Culley D.E."/>
            <person name="Daum C."/>
            <person name="Ezra D."/>
            <person name="Gonzalez J.B."/>
            <person name="Henrissat B."/>
            <person name="Kuo A."/>
            <person name="Liang C."/>
            <person name="Lipzen A."/>
            <person name="Lutzoni F."/>
            <person name="Magnuson J."/>
            <person name="Mondo S."/>
            <person name="Nolan M."/>
            <person name="Ohm R."/>
            <person name="Pangilinan J."/>
            <person name="Park H.-J.H."/>
            <person name="Ramirez L."/>
            <person name="Alfaro M."/>
            <person name="Sun H."/>
            <person name="Tritt A."/>
            <person name="Yoshinaga Y."/>
            <person name="Zwiers L.-H.L."/>
            <person name="Turgeon B.G."/>
            <person name="Goodwin S.B."/>
            <person name="Spatafora J.W."/>
            <person name="Crous P.W."/>
            <person name="Grigoriev I.V."/>
        </authorList>
    </citation>
    <scope>NUCLEOTIDE SEQUENCE [LARGE SCALE GENOMIC DNA]</scope>
    <source>
        <strain evidence="7 8">CBS 611.86</strain>
    </source>
</reference>
<dbReference type="SUPFAM" id="SSF52540">
    <property type="entry name" value="P-loop containing nucleoside triphosphate hydrolases"/>
    <property type="match status" value="1"/>
</dbReference>
<proteinExistence type="predicted"/>
<keyword evidence="4" id="KW-0496">Mitochondrion</keyword>
<organism evidence="7 8">
    <name type="scientific">Massariosphaeria phaeospora</name>
    <dbReference type="NCBI Taxonomy" id="100035"/>
    <lineage>
        <taxon>Eukaryota</taxon>
        <taxon>Fungi</taxon>
        <taxon>Dikarya</taxon>
        <taxon>Ascomycota</taxon>
        <taxon>Pezizomycotina</taxon>
        <taxon>Dothideomycetes</taxon>
        <taxon>Pleosporomycetidae</taxon>
        <taxon>Pleosporales</taxon>
        <taxon>Pleosporales incertae sedis</taxon>
        <taxon>Massariosphaeria</taxon>
    </lineage>
</organism>
<dbReference type="PROSITE" id="PS00674">
    <property type="entry name" value="AAA"/>
    <property type="match status" value="1"/>
</dbReference>
<sequence length="1325" mass="147270">MYRVTYVTDLERSQEARYIRMYAAIRPALRSTSIARPTAQIARRRRYPSPYRLRSFHYTRLLAQNPIPPLNPDNTPVDDNGADKKSPEKATAAEQTDAAIAPEDTEILSQKLQRSRELTRRYSSALRRTQRRNRAQDLPPVHIPDWFLRHGVLLHEEPPLGQSRAMEHNICTISVTHTESGEHGTYAIPFLNYSIGIDALEGIVKGMWKKNISEEQKKEFAEHIAKELVGNKGVDLADLGLENALPRRGREMAQENSSEKTKMAGQEDIHARSLTLANREPELLEEDLSHLRSETAEQTPRIPPLVLTEIRATIAASLSANKPTMSDSFPSAKTNLILHSPFNEHEKELVDTVLASAAQMGSDVVILTAQDLAQFAGDYIGEGTEPSPHSLRSLGYQTYSSGLSGFEDLAKEDALGNEQDAASNQSVEFHIPNVFPASPPGAYKSLFGPLRSMLSIGNQTDHNSSSVSDQNTRTQTQTELQLEDLKISTLLEALIDSCELKRNRGLITPGHQTQIDTPPTSSNSATNHAQFFNYSMNTGGTEFDLSSAIPKHARPDFTFQLNVGPLRRQPRVPNKSKIIYVKDIKELNATQHGSRIMQKLEDIVRKRRNAGENIMIVGTTCSRELIPEMSASGVQSLQSEGDAGFFRTIIVPITSFDSLVENGSISSGRLMIISRTEWEKFSYINLRHIQDMLRCLDPVASASLTDIGRIQTQRVTFDPVLPEYCRVKIMSYDEVHRIALTTLGLHLMHPSSPQLNWAHVVLAMGLLKGSDEVKFTYVKRKAEEPARNERDIHSWWAAKGLKRFPERYKTHGRAAERSPMERQRDLDRISSTATKHEKRLMPGIANPDQLKTTFDQVHVPKDTVEAIRTLTSMSLLRPDAFSYGVLATEKISGALLYGPPGTGKTLLVKAVAKESGSTVLEVSGSQIMDKYVGEGEKNVAAVFSLARKLSPCIVFLDEADAVFASRSTIGRERSSHRDILNQFLKEWDGLNDLSVFVMVATNRPFDLDDAVIRRLPRRLLVDLPTQDDRRKILKIHLRGEELDASVDLWDVSKRTPFYSGSDMKNLAVSAALACVKEENEQAAIAATKTASADEPPSLSPIDERYEEQSALRTKSDGAPTPHQGYQFPEKRILHARHFEKALQEISASISEDMSSLTAIKKFDEQYGDRKGRRKKTAYGFGAQRLARGSFGELSIALTVPRDTTHPNLPPGHWQNSHHIPPPGPLAFHPPTSRASGPKHAFSNRLRRDNCEDDGFPTPRVLSRSHFAVAGINCPTASVSRFVVKAPYVKGEGDGGFPGLDTTATTEQGAERSGGSSRVADEYSYC</sequence>